<name>A0ABW4M6S2_9HYPH</name>
<accession>A0ABW4M6S2</accession>
<reference evidence="4" key="1">
    <citation type="journal article" date="2019" name="Int. J. Syst. Evol. Microbiol.">
        <title>The Global Catalogue of Microorganisms (GCM) 10K type strain sequencing project: providing services to taxonomists for standard genome sequencing and annotation.</title>
        <authorList>
            <consortium name="The Broad Institute Genomics Platform"/>
            <consortium name="The Broad Institute Genome Sequencing Center for Infectious Disease"/>
            <person name="Wu L."/>
            <person name="Ma J."/>
        </authorList>
    </citation>
    <scope>NUCLEOTIDE SEQUENCE [LARGE SCALE GENOMIC DNA]</scope>
    <source>
        <strain evidence="4">CG52</strain>
    </source>
</reference>
<dbReference type="Proteomes" id="UP001597322">
    <property type="component" value="Unassembled WGS sequence"/>
</dbReference>
<dbReference type="InterPro" id="IPR037523">
    <property type="entry name" value="VOC_core"/>
</dbReference>
<evidence type="ECO:0000259" key="2">
    <source>
        <dbReference type="PROSITE" id="PS51819"/>
    </source>
</evidence>
<dbReference type="RefSeq" id="WP_377403169.1">
    <property type="nucleotide sequence ID" value="NZ_JBHUEQ010000026.1"/>
</dbReference>
<dbReference type="CDD" id="cd06587">
    <property type="entry name" value="VOC"/>
    <property type="match status" value="1"/>
</dbReference>
<evidence type="ECO:0000313" key="3">
    <source>
        <dbReference type="EMBL" id="MFD1746862.1"/>
    </source>
</evidence>
<evidence type="ECO:0000256" key="1">
    <source>
        <dbReference type="SAM" id="MobiDB-lite"/>
    </source>
</evidence>
<dbReference type="PROSITE" id="PS51819">
    <property type="entry name" value="VOC"/>
    <property type="match status" value="1"/>
</dbReference>
<proteinExistence type="predicted"/>
<feature type="domain" description="VOC" evidence="2">
    <location>
        <begin position="40"/>
        <end position="152"/>
    </location>
</feature>
<keyword evidence="4" id="KW-1185">Reference proteome</keyword>
<dbReference type="EMBL" id="JBHUEQ010000026">
    <property type="protein sequence ID" value="MFD1746862.1"/>
    <property type="molecule type" value="Genomic_DNA"/>
</dbReference>
<protein>
    <submittedName>
        <fullName evidence="3">VOC family protein</fullName>
    </submittedName>
</protein>
<comment type="caution">
    <text evidence="3">The sequence shown here is derived from an EMBL/GenBank/DDBJ whole genome shotgun (WGS) entry which is preliminary data.</text>
</comment>
<dbReference type="InterPro" id="IPR004360">
    <property type="entry name" value="Glyas_Fos-R_dOase_dom"/>
</dbReference>
<sequence length="158" mass="16988">MHASGTPADIICEEPQETDSGSAPLEGLSENGGMEMNVAGIGRIILYSSDVEAMVAFYAHHFGFRAKTLLGDELTELTPVEGGAALLIQRSEAHQPCAEKQVELVFDVADVDDFVARALERGLEFDAVRQAKGYRFSQTLDPSGNRISVSSLAFTPRG</sequence>
<dbReference type="InterPro" id="IPR029068">
    <property type="entry name" value="Glyas_Bleomycin-R_OHBP_Dase"/>
</dbReference>
<dbReference type="SUPFAM" id="SSF54593">
    <property type="entry name" value="Glyoxalase/Bleomycin resistance protein/Dihydroxybiphenyl dioxygenase"/>
    <property type="match status" value="1"/>
</dbReference>
<evidence type="ECO:0000313" key="4">
    <source>
        <dbReference type="Proteomes" id="UP001597322"/>
    </source>
</evidence>
<dbReference type="Pfam" id="PF00903">
    <property type="entry name" value="Glyoxalase"/>
    <property type="match status" value="1"/>
</dbReference>
<feature type="region of interest" description="Disordered" evidence="1">
    <location>
        <begin position="1"/>
        <end position="29"/>
    </location>
</feature>
<gene>
    <name evidence="3" type="ORF">ACFSE1_15405</name>
</gene>
<dbReference type="Gene3D" id="3.10.180.10">
    <property type="entry name" value="2,3-Dihydroxybiphenyl 1,2-Dioxygenase, domain 1"/>
    <property type="match status" value="1"/>
</dbReference>
<organism evidence="3 4">
    <name type="scientific">Rhizobium helianthi</name>
    <dbReference type="NCBI Taxonomy" id="1132695"/>
    <lineage>
        <taxon>Bacteria</taxon>
        <taxon>Pseudomonadati</taxon>
        <taxon>Pseudomonadota</taxon>
        <taxon>Alphaproteobacteria</taxon>
        <taxon>Hyphomicrobiales</taxon>
        <taxon>Rhizobiaceae</taxon>
        <taxon>Rhizobium/Agrobacterium group</taxon>
        <taxon>Rhizobium</taxon>
    </lineage>
</organism>